<comment type="similarity">
    <text evidence="1">Belongs to the carbohydrate kinase PfkB family.</text>
</comment>
<keyword evidence="8" id="KW-1185">Reference proteome</keyword>
<dbReference type="GO" id="GO:0016301">
    <property type="term" value="F:kinase activity"/>
    <property type="evidence" value="ECO:0007669"/>
    <property type="project" value="UniProtKB-KW"/>
</dbReference>
<dbReference type="Pfam" id="PF00294">
    <property type="entry name" value="PfkB"/>
    <property type="match status" value="1"/>
</dbReference>
<feature type="domain" description="Carbohydrate kinase PfkB" evidence="6">
    <location>
        <begin position="1"/>
        <end position="301"/>
    </location>
</feature>
<evidence type="ECO:0000313" key="7">
    <source>
        <dbReference type="EMBL" id="EST89163.1"/>
    </source>
</evidence>
<dbReference type="AlphaFoldDB" id="V6Q9F4"/>
<proteinExistence type="inferred from homology"/>
<dbReference type="PROSITE" id="PS00584">
    <property type="entry name" value="PFKB_KINASES_2"/>
    <property type="match status" value="1"/>
</dbReference>
<dbReference type="STRING" id="1408226.T233_01611"/>
<evidence type="ECO:0000256" key="2">
    <source>
        <dbReference type="ARBA" id="ARBA00022679"/>
    </source>
</evidence>
<dbReference type="Proteomes" id="UP000018126">
    <property type="component" value="Unassembled WGS sequence"/>
</dbReference>
<evidence type="ECO:0000256" key="4">
    <source>
        <dbReference type="ARBA" id="ARBA00022777"/>
    </source>
</evidence>
<dbReference type="RefSeq" id="WP_023606916.1">
    <property type="nucleotide sequence ID" value="NZ_AYSH01000020.1"/>
</dbReference>
<keyword evidence="2" id="KW-0808">Transferase</keyword>
<gene>
    <name evidence="7" type="ORF">T233_01611</name>
</gene>
<dbReference type="PANTHER" id="PTHR43085">
    <property type="entry name" value="HEXOKINASE FAMILY MEMBER"/>
    <property type="match status" value="1"/>
</dbReference>
<evidence type="ECO:0000313" key="8">
    <source>
        <dbReference type="Proteomes" id="UP000018126"/>
    </source>
</evidence>
<evidence type="ECO:0000256" key="5">
    <source>
        <dbReference type="ARBA" id="ARBA00022840"/>
    </source>
</evidence>
<dbReference type="InterPro" id="IPR029056">
    <property type="entry name" value="Ribokinase-like"/>
</dbReference>
<keyword evidence="5" id="KW-0067">ATP-binding</keyword>
<name>V6Q9F4_9ENTE</name>
<evidence type="ECO:0000256" key="1">
    <source>
        <dbReference type="ARBA" id="ARBA00010688"/>
    </source>
</evidence>
<keyword evidence="4" id="KW-0418">Kinase</keyword>
<dbReference type="EMBL" id="AYSH01000020">
    <property type="protein sequence ID" value="EST89163.1"/>
    <property type="molecule type" value="Genomic_DNA"/>
</dbReference>
<reference evidence="7 8" key="1">
    <citation type="journal article" date="2013" name="Genome Announc.">
        <title>High-Quality Draft Genome Sequence of Vagococcus lutrae Strain LBD1, Isolated from the Largemouth Bass Micropterus salmoides.</title>
        <authorList>
            <person name="Lebreton F."/>
            <person name="Valentino M.D."/>
            <person name="Duncan L.B."/>
            <person name="Zeng Q."/>
            <person name="Manson McGuire A."/>
            <person name="Earl A.M."/>
            <person name="Gilmore M.S."/>
        </authorList>
    </citation>
    <scope>NUCLEOTIDE SEQUENCE [LARGE SCALE GENOMIC DNA]</scope>
    <source>
        <strain evidence="7 8">LBD1</strain>
    </source>
</reference>
<keyword evidence="3" id="KW-0547">Nucleotide-binding</keyword>
<evidence type="ECO:0000256" key="3">
    <source>
        <dbReference type="ARBA" id="ARBA00022741"/>
    </source>
</evidence>
<dbReference type="CDD" id="cd01166">
    <property type="entry name" value="KdgK"/>
    <property type="match status" value="1"/>
</dbReference>
<comment type="caution">
    <text evidence="7">The sequence shown here is derived from an EMBL/GenBank/DDBJ whole genome shotgun (WGS) entry which is preliminary data.</text>
</comment>
<accession>V6Q9F4</accession>
<dbReference type="InterPro" id="IPR011611">
    <property type="entry name" value="PfkB_dom"/>
</dbReference>
<dbReference type="Gene3D" id="3.40.1190.20">
    <property type="match status" value="1"/>
</dbReference>
<dbReference type="PANTHER" id="PTHR43085:SF1">
    <property type="entry name" value="PSEUDOURIDINE KINASE-RELATED"/>
    <property type="match status" value="1"/>
</dbReference>
<protein>
    <recommendedName>
        <fullName evidence="6">Carbohydrate kinase PfkB domain-containing protein</fullName>
    </recommendedName>
</protein>
<dbReference type="InterPro" id="IPR002173">
    <property type="entry name" value="Carboh/pur_kinase_PfkB_CS"/>
</dbReference>
<sequence length="315" mass="35067">MTDVLLIGEPMVIFYANEYGKLSEVSQFTKGLAGAEVNVGIGLSRLGHSVSYITKLNHDEMGKYIFNSLEKEKFDLSFTRFDENLPVGIMYKNKVDSGDPETLYYRKGSAASTLSVEDVENIDFSKIKLFHITGIPAALSDSLREAIFFMIKKAKKQGCTVTFDPNLRPSLWQSEDQMIQKTNEIAMLSDIFLPGLSEAQLLTKRHDVDEIADYYLQNGIQTIILKNGENGAYIKEKNKEIKNIEGFKVTQVIDTVGAGDGFAVGIIDSILRNLTIEEGCVNANAIGAIQIQHASDNEALPSTQELITFKQKYNR</sequence>
<evidence type="ECO:0000259" key="6">
    <source>
        <dbReference type="Pfam" id="PF00294"/>
    </source>
</evidence>
<dbReference type="eggNOG" id="COG0524">
    <property type="taxonomic scope" value="Bacteria"/>
</dbReference>
<organism evidence="7 8">
    <name type="scientific">Vagococcus lutrae LBD1</name>
    <dbReference type="NCBI Taxonomy" id="1408226"/>
    <lineage>
        <taxon>Bacteria</taxon>
        <taxon>Bacillati</taxon>
        <taxon>Bacillota</taxon>
        <taxon>Bacilli</taxon>
        <taxon>Lactobacillales</taxon>
        <taxon>Enterococcaceae</taxon>
        <taxon>Vagococcus</taxon>
    </lineage>
</organism>
<dbReference type="SUPFAM" id="SSF53613">
    <property type="entry name" value="Ribokinase-like"/>
    <property type="match status" value="1"/>
</dbReference>
<dbReference type="PATRIC" id="fig|1408226.3.peg.1568"/>
<dbReference type="GO" id="GO:0005524">
    <property type="term" value="F:ATP binding"/>
    <property type="evidence" value="ECO:0007669"/>
    <property type="project" value="UniProtKB-KW"/>
</dbReference>
<dbReference type="InterPro" id="IPR050306">
    <property type="entry name" value="PfkB_Carbo_kinase"/>
</dbReference>